<proteinExistence type="predicted"/>
<organism evidence="1 2">
    <name type="scientific">Nostoc favosum CHAB5714</name>
    <dbReference type="NCBI Taxonomy" id="2780399"/>
    <lineage>
        <taxon>Bacteria</taxon>
        <taxon>Bacillati</taxon>
        <taxon>Cyanobacteriota</taxon>
        <taxon>Cyanophyceae</taxon>
        <taxon>Nostocales</taxon>
        <taxon>Nostocaceae</taxon>
        <taxon>Nostoc</taxon>
        <taxon>Nostoc favosum</taxon>
    </lineage>
</organism>
<reference evidence="1 2" key="1">
    <citation type="journal article" date="2021" name="Microorganisms">
        <title>Genome Evolution of Filamentous Cyanobacterium Nostoc Species: From Facultative Symbiosis to Free Living.</title>
        <authorList>
            <person name="Huo D."/>
            <person name="Li H."/>
            <person name="Cai F."/>
            <person name="Guo X."/>
            <person name="Qiao Z."/>
            <person name="Wang W."/>
            <person name="Yu G."/>
            <person name="Li R."/>
        </authorList>
    </citation>
    <scope>NUCLEOTIDE SEQUENCE [LARGE SCALE GENOMIC DNA]</scope>
    <source>
        <strain evidence="1 2">CHAB 5714</strain>
    </source>
</reference>
<protein>
    <submittedName>
        <fullName evidence="1">Uncharacterized protein</fullName>
    </submittedName>
</protein>
<evidence type="ECO:0000313" key="2">
    <source>
        <dbReference type="Proteomes" id="UP001199525"/>
    </source>
</evidence>
<keyword evidence="2" id="KW-1185">Reference proteome</keyword>
<name>A0ABS8IG09_9NOSO</name>
<dbReference type="EMBL" id="JAIVFQ010000070">
    <property type="protein sequence ID" value="MCC5603185.1"/>
    <property type="molecule type" value="Genomic_DNA"/>
</dbReference>
<evidence type="ECO:0000313" key="1">
    <source>
        <dbReference type="EMBL" id="MCC5603185.1"/>
    </source>
</evidence>
<sequence length="119" mass="13651">MKIANGKIRVWKTLKMAFSTCREKSAGETRENSPIPNYRLAELELEVELRNSDVVYDALHLRALQNFLEVAIVGAFSALNMVETPDKLLSYCDRFWYLTQQNCSVAKVTHWQLVIQSGK</sequence>
<dbReference type="Proteomes" id="UP001199525">
    <property type="component" value="Unassembled WGS sequence"/>
</dbReference>
<gene>
    <name evidence="1" type="ORF">LC586_29325</name>
</gene>
<comment type="caution">
    <text evidence="1">The sequence shown here is derived from an EMBL/GenBank/DDBJ whole genome shotgun (WGS) entry which is preliminary data.</text>
</comment>
<accession>A0ABS8IG09</accession>